<dbReference type="AlphaFoldDB" id="K0ESR9"/>
<dbReference type="KEGG" id="nbr:O3I_024325"/>
<dbReference type="Proteomes" id="UP000006304">
    <property type="component" value="Chromosome"/>
</dbReference>
<feature type="region of interest" description="Disordered" evidence="1">
    <location>
        <begin position="56"/>
        <end position="85"/>
    </location>
</feature>
<accession>K0ESR9</accession>
<evidence type="ECO:0000313" key="3">
    <source>
        <dbReference type="Proteomes" id="UP000006304"/>
    </source>
</evidence>
<name>K0ESR9_NOCB7</name>
<sequence length="85" mass="9538">MLICAVGRAEVGEQVEVGERAAPRQMFEPWLVQLPVLLSLCFSHLLALERQLAPTLGSGRNRRRQHSPDRCAEDSDNCNENTGRH</sequence>
<evidence type="ECO:0000256" key="1">
    <source>
        <dbReference type="SAM" id="MobiDB-lite"/>
    </source>
</evidence>
<proteinExistence type="predicted"/>
<dbReference type="EMBL" id="CP003876">
    <property type="protein sequence ID" value="AFU02818.1"/>
    <property type="molecule type" value="Genomic_DNA"/>
</dbReference>
<reference evidence="2 3" key="1">
    <citation type="journal article" date="2012" name="J. Bacteriol.">
        <title>Complete genome sequence of Nocardia brasiliensis HUJEG-1.</title>
        <authorList>
            <person name="Vera-Cabrera L."/>
            <person name="Ortiz-Lopez R."/>
            <person name="Elizondo-Gonzalez R."/>
            <person name="Perez-Maya A.A."/>
            <person name="Ocampo-Candiani J."/>
        </authorList>
    </citation>
    <scope>NUCLEOTIDE SEQUENCE [LARGE SCALE GENOMIC DNA]</scope>
    <source>
        <strain evidence="3">ATCC 700358</strain>
    </source>
</reference>
<gene>
    <name evidence="2" type="ORF">O3I_024325</name>
</gene>
<organism evidence="2 3">
    <name type="scientific">Nocardia brasiliensis (strain ATCC 700358 / HUJEG-1)</name>
    <dbReference type="NCBI Taxonomy" id="1133849"/>
    <lineage>
        <taxon>Bacteria</taxon>
        <taxon>Bacillati</taxon>
        <taxon>Actinomycetota</taxon>
        <taxon>Actinomycetes</taxon>
        <taxon>Mycobacteriales</taxon>
        <taxon>Nocardiaceae</taxon>
        <taxon>Nocardia</taxon>
    </lineage>
</organism>
<keyword evidence="3" id="KW-1185">Reference proteome</keyword>
<dbReference type="HOGENOM" id="CLU_2509336_0_0_11"/>
<protein>
    <submittedName>
        <fullName evidence="2">Uncharacterized protein</fullName>
    </submittedName>
</protein>
<evidence type="ECO:0000313" key="2">
    <source>
        <dbReference type="EMBL" id="AFU02818.1"/>
    </source>
</evidence>